<evidence type="ECO:0000313" key="2">
    <source>
        <dbReference type="Proteomes" id="UP000821845"/>
    </source>
</evidence>
<reference evidence="1" key="1">
    <citation type="submission" date="2020-05" db="EMBL/GenBank/DDBJ databases">
        <title>Large-scale comparative analyses of tick genomes elucidate their genetic diversity and vector capacities.</title>
        <authorList>
            <person name="Jia N."/>
            <person name="Wang J."/>
            <person name="Shi W."/>
            <person name="Du L."/>
            <person name="Sun Y."/>
            <person name="Zhan W."/>
            <person name="Jiang J."/>
            <person name="Wang Q."/>
            <person name="Zhang B."/>
            <person name="Ji P."/>
            <person name="Sakyi L.B."/>
            <person name="Cui X."/>
            <person name="Yuan T."/>
            <person name="Jiang B."/>
            <person name="Yang W."/>
            <person name="Lam T.T.-Y."/>
            <person name="Chang Q."/>
            <person name="Ding S."/>
            <person name="Wang X."/>
            <person name="Zhu J."/>
            <person name="Ruan X."/>
            <person name="Zhao L."/>
            <person name="Wei J."/>
            <person name="Que T."/>
            <person name="Du C."/>
            <person name="Cheng J."/>
            <person name="Dai P."/>
            <person name="Han X."/>
            <person name="Huang E."/>
            <person name="Gao Y."/>
            <person name="Liu J."/>
            <person name="Shao H."/>
            <person name="Ye R."/>
            <person name="Li L."/>
            <person name="Wei W."/>
            <person name="Wang X."/>
            <person name="Wang C."/>
            <person name="Yang T."/>
            <person name="Huo Q."/>
            <person name="Li W."/>
            <person name="Guo W."/>
            <person name="Chen H."/>
            <person name="Zhou L."/>
            <person name="Ni X."/>
            <person name="Tian J."/>
            <person name="Zhou Y."/>
            <person name="Sheng Y."/>
            <person name="Liu T."/>
            <person name="Pan Y."/>
            <person name="Xia L."/>
            <person name="Li J."/>
            <person name="Zhao F."/>
            <person name="Cao W."/>
        </authorList>
    </citation>
    <scope>NUCLEOTIDE SEQUENCE</scope>
    <source>
        <strain evidence="1">Hyas-2018</strain>
    </source>
</reference>
<dbReference type="EMBL" id="CM023482">
    <property type="protein sequence ID" value="KAH6938949.1"/>
    <property type="molecule type" value="Genomic_DNA"/>
</dbReference>
<proteinExistence type="predicted"/>
<protein>
    <submittedName>
        <fullName evidence="1">Uncharacterized protein</fullName>
    </submittedName>
</protein>
<accession>A0ACB7T218</accession>
<comment type="caution">
    <text evidence="1">The sequence shown here is derived from an EMBL/GenBank/DDBJ whole genome shotgun (WGS) entry which is preliminary data.</text>
</comment>
<keyword evidence="2" id="KW-1185">Reference proteome</keyword>
<name>A0ACB7T218_HYAAI</name>
<evidence type="ECO:0000313" key="1">
    <source>
        <dbReference type="EMBL" id="KAH6938949.1"/>
    </source>
</evidence>
<dbReference type="Proteomes" id="UP000821845">
    <property type="component" value="Chromosome 2"/>
</dbReference>
<organism evidence="1 2">
    <name type="scientific">Hyalomma asiaticum</name>
    <name type="common">Tick</name>
    <dbReference type="NCBI Taxonomy" id="266040"/>
    <lineage>
        <taxon>Eukaryota</taxon>
        <taxon>Metazoa</taxon>
        <taxon>Ecdysozoa</taxon>
        <taxon>Arthropoda</taxon>
        <taxon>Chelicerata</taxon>
        <taxon>Arachnida</taxon>
        <taxon>Acari</taxon>
        <taxon>Parasitiformes</taxon>
        <taxon>Ixodida</taxon>
        <taxon>Ixodoidea</taxon>
        <taxon>Ixodidae</taxon>
        <taxon>Hyalomminae</taxon>
        <taxon>Hyalomma</taxon>
    </lineage>
</organism>
<sequence>MCTVRGLVSTILGPQMADFHAKDFGLSFQKKLLGRVSSKSVAKAFIDDASASLLDNLYKLVKSVTGSKKDAEKVTKNIIKIVVKVGILHRNNQFSAEEMNVAKQLQHKMRALAMAVVSFYEMEFSYDRRYLVGAFDESRALLSDLVRPHLTGKSMGRIEYVFGFFGKPETLDSVFASDSVHRECLGRIVKDLHEALDKESI</sequence>
<gene>
    <name evidence="1" type="ORF">HPB50_015073</name>
</gene>